<dbReference type="PROSITE" id="PS50294">
    <property type="entry name" value="WD_REPEATS_REGION"/>
    <property type="match status" value="3"/>
</dbReference>
<dbReference type="AlphaFoldDB" id="A0A1E4T7P9"/>
<keyword evidence="4" id="KW-0747">Spliceosome</keyword>
<dbReference type="InterPro" id="IPR036322">
    <property type="entry name" value="WD40_repeat_dom_sf"/>
</dbReference>
<keyword evidence="12" id="KW-1185">Reference proteome</keyword>
<feature type="repeat" description="WD" evidence="9">
    <location>
        <begin position="257"/>
        <end position="298"/>
    </location>
</feature>
<dbReference type="GO" id="GO:0000398">
    <property type="term" value="P:mRNA splicing, via spliceosome"/>
    <property type="evidence" value="ECO:0007669"/>
    <property type="project" value="InterPro"/>
</dbReference>
<feature type="repeat" description="WD" evidence="9">
    <location>
        <begin position="341"/>
        <end position="382"/>
    </location>
</feature>
<dbReference type="PROSITE" id="PS00678">
    <property type="entry name" value="WD_REPEATS_1"/>
    <property type="match status" value="1"/>
</dbReference>
<keyword evidence="7" id="KW-0539">Nucleus</keyword>
<dbReference type="STRING" id="983967.A0A1E4T7P9"/>
<keyword evidence="6" id="KW-0508">mRNA splicing</keyword>
<dbReference type="GO" id="GO:0071013">
    <property type="term" value="C:catalytic step 2 spliceosome"/>
    <property type="evidence" value="ECO:0007669"/>
    <property type="project" value="InterPro"/>
</dbReference>
<dbReference type="GO" id="GO:0003729">
    <property type="term" value="F:mRNA binding"/>
    <property type="evidence" value="ECO:0007669"/>
    <property type="project" value="TreeGrafter"/>
</dbReference>
<dbReference type="PANTHER" id="PTHR43979:SF1">
    <property type="entry name" value="PRE-MRNA-PROCESSING FACTOR 17"/>
    <property type="match status" value="1"/>
</dbReference>
<feature type="region of interest" description="Disordered" evidence="10">
    <location>
        <begin position="1"/>
        <end position="27"/>
    </location>
</feature>
<feature type="compositionally biased region" description="Basic and acidic residues" evidence="10">
    <location>
        <begin position="163"/>
        <end position="173"/>
    </location>
</feature>
<dbReference type="SUPFAM" id="SSF50978">
    <property type="entry name" value="WD40 repeat-like"/>
    <property type="match status" value="1"/>
</dbReference>
<feature type="repeat" description="WD" evidence="9">
    <location>
        <begin position="213"/>
        <end position="255"/>
    </location>
</feature>
<dbReference type="EMBL" id="KV453847">
    <property type="protein sequence ID" value="ODV87762.1"/>
    <property type="molecule type" value="Genomic_DNA"/>
</dbReference>
<evidence type="ECO:0000313" key="11">
    <source>
        <dbReference type="EMBL" id="ODV87762.1"/>
    </source>
</evidence>
<evidence type="ECO:0000256" key="8">
    <source>
        <dbReference type="ARBA" id="ARBA00068146"/>
    </source>
</evidence>
<dbReference type="SMART" id="SM00320">
    <property type="entry name" value="WD40"/>
    <property type="match status" value="6"/>
</dbReference>
<accession>A0A1E4T7P9</accession>
<dbReference type="PROSITE" id="PS50082">
    <property type="entry name" value="WD_REPEATS_2"/>
    <property type="match status" value="4"/>
</dbReference>
<evidence type="ECO:0000256" key="1">
    <source>
        <dbReference type="ARBA" id="ARBA00004123"/>
    </source>
</evidence>
<dbReference type="PANTHER" id="PTHR43979">
    <property type="entry name" value="PRE-MRNA-PROCESSING FACTOR 17"/>
    <property type="match status" value="1"/>
</dbReference>
<evidence type="ECO:0000256" key="10">
    <source>
        <dbReference type="SAM" id="MobiDB-lite"/>
    </source>
</evidence>
<dbReference type="InterPro" id="IPR032847">
    <property type="entry name" value="PRPF17"/>
</dbReference>
<name>A0A1E4T7P9_9ASCO</name>
<dbReference type="InterPro" id="IPR019775">
    <property type="entry name" value="WD40_repeat_CS"/>
</dbReference>
<gene>
    <name evidence="11" type="ORF">CANARDRAFT_173668</name>
</gene>
<evidence type="ECO:0000256" key="2">
    <source>
        <dbReference type="ARBA" id="ARBA00022574"/>
    </source>
</evidence>
<dbReference type="InterPro" id="IPR015943">
    <property type="entry name" value="WD40/YVTN_repeat-like_dom_sf"/>
</dbReference>
<evidence type="ECO:0000256" key="7">
    <source>
        <dbReference type="ARBA" id="ARBA00023242"/>
    </source>
</evidence>
<evidence type="ECO:0000256" key="9">
    <source>
        <dbReference type="PROSITE-ProRule" id="PRU00221"/>
    </source>
</evidence>
<dbReference type="Proteomes" id="UP000094801">
    <property type="component" value="Unassembled WGS sequence"/>
</dbReference>
<feature type="compositionally biased region" description="Acidic residues" evidence="10">
    <location>
        <begin position="132"/>
        <end position="147"/>
    </location>
</feature>
<dbReference type="Pfam" id="PF00400">
    <property type="entry name" value="WD40"/>
    <property type="match status" value="4"/>
</dbReference>
<protein>
    <recommendedName>
        <fullName evidence="8">Pre-mRNA-processing factor 17</fullName>
    </recommendedName>
</protein>
<dbReference type="CDD" id="cd00200">
    <property type="entry name" value="WD40"/>
    <property type="match status" value="1"/>
</dbReference>
<proteinExistence type="predicted"/>
<dbReference type="PRINTS" id="PR00320">
    <property type="entry name" value="GPROTEINBRPT"/>
</dbReference>
<evidence type="ECO:0000256" key="6">
    <source>
        <dbReference type="ARBA" id="ARBA00023187"/>
    </source>
</evidence>
<evidence type="ECO:0000256" key="3">
    <source>
        <dbReference type="ARBA" id="ARBA00022664"/>
    </source>
</evidence>
<keyword evidence="5" id="KW-0677">Repeat</keyword>
<dbReference type="InterPro" id="IPR001680">
    <property type="entry name" value="WD40_rpt"/>
</dbReference>
<reference evidence="12" key="1">
    <citation type="submission" date="2016-04" db="EMBL/GenBank/DDBJ databases">
        <title>Comparative genomics of biotechnologically important yeasts.</title>
        <authorList>
            <consortium name="DOE Joint Genome Institute"/>
            <person name="Riley R."/>
            <person name="Haridas S."/>
            <person name="Wolfe K.H."/>
            <person name="Lopes M.R."/>
            <person name="Hittinger C.T."/>
            <person name="Goker M."/>
            <person name="Salamov A."/>
            <person name="Wisecaver J."/>
            <person name="Long T.M."/>
            <person name="Aerts A.L."/>
            <person name="Barry K."/>
            <person name="Choi C."/>
            <person name="Clum A."/>
            <person name="Coughlan A.Y."/>
            <person name="Deshpande S."/>
            <person name="Douglass A.P."/>
            <person name="Hanson S.J."/>
            <person name="Klenk H.-P."/>
            <person name="Labutti K."/>
            <person name="Lapidus A."/>
            <person name="Lindquist E."/>
            <person name="Lipzen A."/>
            <person name="Meier-Kolthoff J.P."/>
            <person name="Ohm R.A."/>
            <person name="Otillar R.P."/>
            <person name="Pangilinan J."/>
            <person name="Peng Y."/>
            <person name="Rokas A."/>
            <person name="Rosa C.A."/>
            <person name="Scheuner C."/>
            <person name="Sibirny A.A."/>
            <person name="Slot J.C."/>
            <person name="Stielow J.B."/>
            <person name="Sun H."/>
            <person name="Kurtzman C.P."/>
            <person name="Blackwell M."/>
            <person name="Grigoriev I.V."/>
            <person name="Jeffries T.W."/>
        </authorList>
    </citation>
    <scope>NUCLEOTIDE SEQUENCE [LARGE SCALE GENOMIC DNA]</scope>
    <source>
        <strain evidence="12">NRRL YB-2248</strain>
    </source>
</reference>
<evidence type="ECO:0000256" key="4">
    <source>
        <dbReference type="ARBA" id="ARBA00022728"/>
    </source>
</evidence>
<dbReference type="Gene3D" id="2.130.10.10">
    <property type="entry name" value="YVTN repeat-like/Quinoprotein amine dehydrogenase"/>
    <property type="match status" value="1"/>
</dbReference>
<feature type="repeat" description="WD" evidence="9">
    <location>
        <begin position="443"/>
        <end position="474"/>
    </location>
</feature>
<evidence type="ECO:0000256" key="5">
    <source>
        <dbReference type="ARBA" id="ARBA00022737"/>
    </source>
</evidence>
<dbReference type="InterPro" id="IPR020472">
    <property type="entry name" value="WD40_PAC1"/>
</dbReference>
<dbReference type="FunFam" id="2.130.10.10:FF:000034">
    <property type="entry name" value="Pre-mRNA-processing factor 17, putative"/>
    <property type="match status" value="1"/>
</dbReference>
<sequence length="508" mass="57530">MSLLTGYRSDSSGEEEISSLPPKEVTSIGSHFSSLANHESQLAILDPRRTKKTFTGYVQEEDIDAAVFKTNKRLYSKLGELADREGGGSSLKLMKSSKADARAAKQRRKDRGDAALLEGEASYKGPWASYEESSEEEFQSEEEEDIPEPVTDYSDTDEEEAVDAGKKPESTEYFGPKKDNYSYMRIPIDVKTNLNKEPGSRECYVPKKKIHTFDGHPKGTQAIQFFPKSGHLLLSCGNDNMIRLWDVYHKRQLLRTYSGHSKPVKHIEFNSTGSKFLSCSYDRYVKLWDTATGECVFKVKLHGIPNVAKFNPNNDSEFLVGMSNKKIEHYDIEKNEVIQTYDHHMQAINSLEFIDDNKSFVTSSSDKSLRIWNLKINMPIKQIADPKQQSMPYLKRHPNGKYYVAQSMDNNIIGFYARSTDGFKKNKKKQFSGHSSAGYTIGMQFTPDGKNLMSGDSNGYAYFWDWKSTKLISKLKVDTKMISCIDAHPQETSIVAMSGLSGKIFLYD</sequence>
<feature type="region of interest" description="Disordered" evidence="10">
    <location>
        <begin position="86"/>
        <end position="173"/>
    </location>
</feature>
<dbReference type="OrthoDB" id="10257301at2759"/>
<organism evidence="11 12">
    <name type="scientific">[Candida] arabinofermentans NRRL YB-2248</name>
    <dbReference type="NCBI Taxonomy" id="983967"/>
    <lineage>
        <taxon>Eukaryota</taxon>
        <taxon>Fungi</taxon>
        <taxon>Dikarya</taxon>
        <taxon>Ascomycota</taxon>
        <taxon>Saccharomycotina</taxon>
        <taxon>Pichiomycetes</taxon>
        <taxon>Pichiales</taxon>
        <taxon>Pichiaceae</taxon>
        <taxon>Ogataea</taxon>
        <taxon>Ogataea/Candida clade</taxon>
    </lineage>
</organism>
<keyword evidence="3" id="KW-0507">mRNA processing</keyword>
<evidence type="ECO:0000313" key="12">
    <source>
        <dbReference type="Proteomes" id="UP000094801"/>
    </source>
</evidence>
<keyword evidence="2 9" id="KW-0853">WD repeat</keyword>
<comment type="subcellular location">
    <subcellularLocation>
        <location evidence="1">Nucleus</location>
    </subcellularLocation>
</comment>